<dbReference type="RefSeq" id="WP_185272918.1">
    <property type="nucleotide sequence ID" value="NZ_CP055156.1"/>
</dbReference>
<proteinExistence type="predicted"/>
<dbReference type="Gene3D" id="2.60.40.4070">
    <property type="match status" value="1"/>
</dbReference>
<feature type="domain" description="Secretion system C-terminal sorting" evidence="2">
    <location>
        <begin position="922"/>
        <end position="997"/>
    </location>
</feature>
<sequence length="1001" mass="108184">MNTKLHCCNKIWENRLPAIFWRFVFLVLCFTFWFTSATWAQSKQWDKTFGGSNTEEFTSMIVTPDGGYLLGGYSTSGISGDKTQPSKGQADYWVVKVDAGGNVIWNKSIGTSSYDYFKELIATPDGGYLLGGTTFSDINGDKSGQGKGDFDYWIVKLDANGNKVWDKTYGGNSSDSFQAVVATSDGGFLLGGTSFSSKSGDKSQAGRGGLDRDYWVVKIKANGTKIWDKTITGDSDDRLEDIIVTPDGGFLLGGSSYSDIGYHKTGESRGAGDYWVVKLDSKGTKVWDKTLGGNSTDNLYSLALTHDGGYLLGGSSESNVSGDKRASSKGSSDFWIVKIDSVGARVWDKVIGSRDYDNFSSLVAIPGGGFLLGGTTQGGIGADKTEISRGSDDYWVVKVNESGTKVWDKTFGGKNYDELHALLTTPDGGYFLGGSSGSGISGEKSGANKGENDFWVLKLEEDNFLDAQWNFRYGGSGNDGLSVVIRTADSGYLYGGSSTSSNSGDRTQLSRGKNDYWIVKADPSGKKLWDRRFGSTEDDYLNSVIETIDGGYLLGGSSLSGVGGDKTQASRGERDYWIVKIDAAGNKQWDKRFGGSGYDELKQVYQLPSGRYILAGTSNSPASGDKTIGSRGGQDFWVVKINSNGTFVWDKRYGGSLNDALQSIAPTLDDGFLLGGSSFSGISGDKTQSTRGNADYWVVRIDGDGNKIWDKRYGGTGTDNLMSLGSTGTATGNFFIAGHSTSGISGDKSQDSWGGKDFWMIKINGNGDKLFDSRFGGTENEELRSIIITADGGYLLGGRSESDVSGDKTQKTQGNSDYWVVKTNSTGVKQWDKRFGGNAYEEIRTVLQTPDGGYLLGGRSDSGISGDRTQASRGSTDFWLVKVAPEILEIRSSEIASSALASEVAISEKALESTVSLNLTAYPNPFQEKVNVHFTLPETQTVQILVYDSKGKVQATLFRGEAQANKTYHLEWQADNQATGMYLLQLQTKTNRSQCKLLLYR</sequence>
<feature type="transmembrane region" description="Helical" evidence="1">
    <location>
        <begin position="20"/>
        <end position="40"/>
    </location>
</feature>
<name>A0A7G7G4Q3_9BACT</name>
<dbReference type="KEGG" id="aswu:HUW51_05100"/>
<protein>
    <submittedName>
        <fullName evidence="3">T9SS type A sorting domain-containing protein</fullName>
    </submittedName>
</protein>
<keyword evidence="1" id="KW-0472">Membrane</keyword>
<gene>
    <name evidence="3" type="ORF">HUW51_05100</name>
</gene>
<evidence type="ECO:0000256" key="1">
    <source>
        <dbReference type="SAM" id="Phobius"/>
    </source>
</evidence>
<dbReference type="NCBIfam" id="TIGR04183">
    <property type="entry name" value="Por_Secre_tail"/>
    <property type="match status" value="1"/>
</dbReference>
<reference evidence="3 4" key="1">
    <citation type="journal article" date="2018" name="Int. J. Syst. Evol. Microbiol.">
        <title>Adhaeribacter swui sp. nov., isolated from wet mud.</title>
        <authorList>
            <person name="Kim D.U."/>
            <person name="Kim K.W."/>
            <person name="Kang M.S."/>
            <person name="Kim J.Y."/>
            <person name="Jang J.H."/>
            <person name="Kim M.K."/>
        </authorList>
    </citation>
    <scope>NUCLEOTIDE SEQUENCE [LARGE SCALE GENOMIC DNA]</scope>
    <source>
        <strain evidence="3 4">KCTC 52873</strain>
    </source>
</reference>
<dbReference type="EMBL" id="CP055156">
    <property type="protein sequence ID" value="QNF32137.1"/>
    <property type="molecule type" value="Genomic_DNA"/>
</dbReference>
<organism evidence="3 4">
    <name type="scientific">Adhaeribacter swui</name>
    <dbReference type="NCBI Taxonomy" id="2086471"/>
    <lineage>
        <taxon>Bacteria</taxon>
        <taxon>Pseudomonadati</taxon>
        <taxon>Bacteroidota</taxon>
        <taxon>Cytophagia</taxon>
        <taxon>Cytophagales</taxon>
        <taxon>Hymenobacteraceae</taxon>
        <taxon>Adhaeribacter</taxon>
    </lineage>
</organism>
<evidence type="ECO:0000313" key="4">
    <source>
        <dbReference type="Proteomes" id="UP000515237"/>
    </source>
</evidence>
<dbReference type="SUPFAM" id="SSF50969">
    <property type="entry name" value="YVTN repeat-like/Quinoprotein amine dehydrogenase"/>
    <property type="match status" value="1"/>
</dbReference>
<dbReference type="InterPro" id="IPR026444">
    <property type="entry name" value="Secre_tail"/>
</dbReference>
<keyword evidence="4" id="KW-1185">Reference proteome</keyword>
<evidence type="ECO:0000259" key="2">
    <source>
        <dbReference type="Pfam" id="PF18962"/>
    </source>
</evidence>
<dbReference type="Pfam" id="PF18962">
    <property type="entry name" value="Por_Secre_tail"/>
    <property type="match status" value="1"/>
</dbReference>
<dbReference type="Proteomes" id="UP000515237">
    <property type="component" value="Chromosome"/>
</dbReference>
<dbReference type="AlphaFoldDB" id="A0A7G7G4Q3"/>
<keyword evidence="1" id="KW-1133">Transmembrane helix</keyword>
<accession>A0A7G7G4Q3</accession>
<dbReference type="PANTHER" id="PTHR42754:SF1">
    <property type="entry name" value="LIPOPROTEIN"/>
    <property type="match status" value="1"/>
</dbReference>
<evidence type="ECO:0000313" key="3">
    <source>
        <dbReference type="EMBL" id="QNF32137.1"/>
    </source>
</evidence>
<dbReference type="InterPro" id="IPR011044">
    <property type="entry name" value="Quino_amine_DH_bsu"/>
</dbReference>
<dbReference type="PANTHER" id="PTHR42754">
    <property type="entry name" value="ENDOGLUCANASE"/>
    <property type="match status" value="1"/>
</dbReference>
<keyword evidence="1" id="KW-0812">Transmembrane</keyword>